<dbReference type="Proteomes" id="UP001165085">
    <property type="component" value="Unassembled WGS sequence"/>
</dbReference>
<accession>A0A9W7F5T1</accession>
<feature type="transmembrane region" description="Helical" evidence="1">
    <location>
        <begin position="6"/>
        <end position="26"/>
    </location>
</feature>
<evidence type="ECO:0000313" key="3">
    <source>
        <dbReference type="EMBL" id="GMI01879.1"/>
    </source>
</evidence>
<keyword evidence="1" id="KW-1133">Transmembrane helix</keyword>
<comment type="caution">
    <text evidence="3">The sequence shown here is derived from an EMBL/GenBank/DDBJ whole genome shotgun (WGS) entry which is preliminary data.</text>
</comment>
<protein>
    <recommendedName>
        <fullName evidence="2">JmjC domain-containing protein</fullName>
    </recommendedName>
</protein>
<name>A0A9W7F5T1_9STRA</name>
<feature type="domain" description="JmjC" evidence="2">
    <location>
        <begin position="172"/>
        <end position="320"/>
    </location>
</feature>
<keyword evidence="4" id="KW-1185">Reference proteome</keyword>
<dbReference type="EMBL" id="BRXY01000583">
    <property type="protein sequence ID" value="GMI01879.1"/>
    <property type="molecule type" value="Genomic_DNA"/>
</dbReference>
<dbReference type="PANTHER" id="PTHR12461:SF105">
    <property type="entry name" value="HYPOXIA-INDUCIBLE FACTOR 1-ALPHA INHIBITOR"/>
    <property type="match status" value="1"/>
</dbReference>
<dbReference type="AlphaFoldDB" id="A0A9W7F5T1"/>
<dbReference type="PANTHER" id="PTHR12461">
    <property type="entry name" value="HYPOXIA-INDUCIBLE FACTOR 1 ALPHA INHIBITOR-RELATED"/>
    <property type="match status" value="1"/>
</dbReference>
<keyword evidence="1" id="KW-0812">Transmembrane</keyword>
<dbReference type="InterPro" id="IPR003347">
    <property type="entry name" value="JmjC_dom"/>
</dbReference>
<proteinExistence type="predicted"/>
<dbReference type="OrthoDB" id="47172at2759"/>
<evidence type="ECO:0000259" key="2">
    <source>
        <dbReference type="PROSITE" id="PS51184"/>
    </source>
</evidence>
<keyword evidence="1" id="KW-0472">Membrane</keyword>
<reference evidence="4" key="1">
    <citation type="journal article" date="2023" name="Commun. Biol.">
        <title>Genome analysis of Parmales, the sister group of diatoms, reveals the evolutionary specialization of diatoms from phago-mixotrophs to photoautotrophs.</title>
        <authorList>
            <person name="Ban H."/>
            <person name="Sato S."/>
            <person name="Yoshikawa S."/>
            <person name="Yamada K."/>
            <person name="Nakamura Y."/>
            <person name="Ichinomiya M."/>
            <person name="Sato N."/>
            <person name="Blanc-Mathieu R."/>
            <person name="Endo H."/>
            <person name="Kuwata A."/>
            <person name="Ogata H."/>
        </authorList>
    </citation>
    <scope>NUCLEOTIDE SEQUENCE [LARGE SCALE GENOMIC DNA]</scope>
    <source>
        <strain evidence="4">NIES 3701</strain>
    </source>
</reference>
<dbReference type="Gene3D" id="2.60.120.10">
    <property type="entry name" value="Jelly Rolls"/>
    <property type="match status" value="1"/>
</dbReference>
<sequence>MVNSVGQPPSIIVGVAWLSIALLYLFNPLLKLKGTGSTWVDAESAPNISRRSWTSIVAVSNGTTDAEVIAEIKKNTRVPVIITGSPATAWAALERWEDPSYLASKFPDGKVHGVVSRPDGFFIAPSRGYHRKLDPFVSATAQDTNVGTAAVSDFFEPNGPRLYVTGKLDKDPQLRLLQPDVHPKDFLEHPVEDFVGAYMFLGSGSTANTHLDETSNVIVMMMGRKHVSLFAPTQWYDLHLHPFHHPRRHQSQRYFPEIENLAPSSVVVPWGVSELSPGEALVLPPFWFHRFRCLSSPAASLATWHVSPELEALKWVETQAPPNTIQRQLFPNEFSPPPRGKALDTNMGGMALYVRLLGEELLALSPGVGQIHVGDLADLTPSNELDLPTASRLLIRAVVTSRYLSLTPSMVEREPNLGCGPKWSTRLCPLKAKALPTKDHRDTRSRAHEVVSGLWEQLKDVDNSAGHLDGVLGMIFSDYIEHMATMAAGPTMVCEFLSCVAHEGAWKRTRSSVVL</sequence>
<evidence type="ECO:0000313" key="4">
    <source>
        <dbReference type="Proteomes" id="UP001165085"/>
    </source>
</evidence>
<evidence type="ECO:0000256" key="1">
    <source>
        <dbReference type="SAM" id="Phobius"/>
    </source>
</evidence>
<dbReference type="SUPFAM" id="SSF51197">
    <property type="entry name" value="Clavaminate synthase-like"/>
    <property type="match status" value="1"/>
</dbReference>
<dbReference type="Pfam" id="PF13621">
    <property type="entry name" value="Cupin_8"/>
    <property type="match status" value="1"/>
</dbReference>
<dbReference type="PROSITE" id="PS51184">
    <property type="entry name" value="JMJC"/>
    <property type="match status" value="1"/>
</dbReference>
<organism evidence="3 4">
    <name type="scientific">Triparma strigata</name>
    <dbReference type="NCBI Taxonomy" id="1606541"/>
    <lineage>
        <taxon>Eukaryota</taxon>
        <taxon>Sar</taxon>
        <taxon>Stramenopiles</taxon>
        <taxon>Ochrophyta</taxon>
        <taxon>Bolidophyceae</taxon>
        <taxon>Parmales</taxon>
        <taxon>Triparmaceae</taxon>
        <taxon>Triparma</taxon>
    </lineage>
</organism>
<gene>
    <name evidence="3" type="ORF">TrST_g10448</name>
</gene>
<dbReference type="InterPro" id="IPR014710">
    <property type="entry name" value="RmlC-like_jellyroll"/>
</dbReference>
<dbReference type="InterPro" id="IPR041667">
    <property type="entry name" value="Cupin_8"/>
</dbReference>